<dbReference type="AlphaFoldDB" id="A0A445BLR3"/>
<dbReference type="Proteomes" id="UP000289738">
    <property type="component" value="Chromosome A09"/>
</dbReference>
<dbReference type="EMBL" id="SDMP01000009">
    <property type="protein sequence ID" value="RYR39614.1"/>
    <property type="molecule type" value="Genomic_DNA"/>
</dbReference>
<feature type="compositionally biased region" description="Polar residues" evidence="1">
    <location>
        <begin position="235"/>
        <end position="258"/>
    </location>
</feature>
<evidence type="ECO:0000313" key="3">
    <source>
        <dbReference type="Proteomes" id="UP000289738"/>
    </source>
</evidence>
<evidence type="ECO:0000256" key="1">
    <source>
        <dbReference type="SAM" id="MobiDB-lite"/>
    </source>
</evidence>
<reference evidence="2 3" key="1">
    <citation type="submission" date="2019-01" db="EMBL/GenBank/DDBJ databases">
        <title>Sequencing of cultivated peanut Arachis hypogaea provides insights into genome evolution and oil improvement.</title>
        <authorList>
            <person name="Chen X."/>
        </authorList>
    </citation>
    <scope>NUCLEOTIDE SEQUENCE [LARGE SCALE GENOMIC DNA]</scope>
    <source>
        <strain evidence="3">cv. Fuhuasheng</strain>
        <tissue evidence="2">Leaves</tissue>
    </source>
</reference>
<name>A0A445BLR3_ARAHY</name>
<feature type="region of interest" description="Disordered" evidence="1">
    <location>
        <begin position="110"/>
        <end position="258"/>
    </location>
</feature>
<proteinExistence type="predicted"/>
<feature type="compositionally biased region" description="Basic and acidic residues" evidence="1">
    <location>
        <begin position="159"/>
        <end position="177"/>
    </location>
</feature>
<protein>
    <recommendedName>
        <fullName evidence="4">DUF4283 domain-containing protein</fullName>
    </recommendedName>
</protein>
<feature type="compositionally biased region" description="Basic and acidic residues" evidence="1">
    <location>
        <begin position="132"/>
        <end position="148"/>
    </location>
</feature>
<evidence type="ECO:0000313" key="2">
    <source>
        <dbReference type="EMBL" id="RYR39614.1"/>
    </source>
</evidence>
<accession>A0A445BLR3</accession>
<organism evidence="2 3">
    <name type="scientific">Arachis hypogaea</name>
    <name type="common">Peanut</name>
    <dbReference type="NCBI Taxonomy" id="3818"/>
    <lineage>
        <taxon>Eukaryota</taxon>
        <taxon>Viridiplantae</taxon>
        <taxon>Streptophyta</taxon>
        <taxon>Embryophyta</taxon>
        <taxon>Tracheophyta</taxon>
        <taxon>Spermatophyta</taxon>
        <taxon>Magnoliopsida</taxon>
        <taxon>eudicotyledons</taxon>
        <taxon>Gunneridae</taxon>
        <taxon>Pentapetalae</taxon>
        <taxon>rosids</taxon>
        <taxon>fabids</taxon>
        <taxon>Fabales</taxon>
        <taxon>Fabaceae</taxon>
        <taxon>Papilionoideae</taxon>
        <taxon>50 kb inversion clade</taxon>
        <taxon>dalbergioids sensu lato</taxon>
        <taxon>Dalbergieae</taxon>
        <taxon>Pterocarpus clade</taxon>
        <taxon>Arachis</taxon>
    </lineage>
</organism>
<gene>
    <name evidence="2" type="ORF">Ahy_A09g045176</name>
</gene>
<feature type="compositionally biased region" description="Polar residues" evidence="1">
    <location>
        <begin position="149"/>
        <end position="158"/>
    </location>
</feature>
<evidence type="ECO:0008006" key="4">
    <source>
        <dbReference type="Google" id="ProtNLM"/>
    </source>
</evidence>
<comment type="caution">
    <text evidence="2">The sequence shown here is derived from an EMBL/GenBank/DDBJ whole genome shotgun (WGS) entry which is preliminary data.</text>
</comment>
<sequence length="258" mass="28856">MKGWVDDKHMLKIDMTTSIHSRGRFARIFMEINLARKLIPKISVFGSELKIKYEEVPIKKPANNEEGSVVEANAESSNQTLVDHDPKEGKNKEFGILSCDNQGCANFRPWMMVKQPSRRKKSSYQGKSTKINSHDSEEKQERFYEGDNHANSNGSRFNTLHEEGRESTSEDHMHEETGTDSNVADGLVPPKAQKNLTKSHSIQKAILKVGASGKKNALPKPRLVHSEKGGKLNSKLPSKQTSSHPEASRSTNPVTPRK</sequence>
<keyword evidence="3" id="KW-1185">Reference proteome</keyword>